<dbReference type="EMBL" id="CABPRW010000008">
    <property type="protein sequence ID" value="VVE31577.1"/>
    <property type="molecule type" value="Genomic_DNA"/>
</dbReference>
<organism evidence="1 2">
    <name type="scientific">Pandoraea fibrosis</name>
    <dbReference type="NCBI Taxonomy" id="1891094"/>
    <lineage>
        <taxon>Bacteria</taxon>
        <taxon>Pseudomonadati</taxon>
        <taxon>Pseudomonadota</taxon>
        <taxon>Betaproteobacteria</taxon>
        <taxon>Burkholderiales</taxon>
        <taxon>Burkholderiaceae</taxon>
        <taxon>Pandoraea</taxon>
    </lineage>
</organism>
<evidence type="ECO:0000313" key="1">
    <source>
        <dbReference type="EMBL" id="VVE31577.1"/>
    </source>
</evidence>
<gene>
    <name evidence="1" type="ORF">PFI31113_03639</name>
</gene>
<name>A0A5E4X5G3_9BURK</name>
<accession>A0A5E4X5G3</accession>
<evidence type="ECO:0000313" key="2">
    <source>
        <dbReference type="Proteomes" id="UP000382577"/>
    </source>
</evidence>
<proteinExistence type="predicted"/>
<protein>
    <submittedName>
        <fullName evidence="1">Uncharacterized protein</fullName>
    </submittedName>
</protein>
<sequence>MIRRAPRRCAIAQPLNGGNVDGTRSRIGKTAPRVIERPRRHVHPPTSVADLDLAVGVVELVGHADAQRVAGAHLTGAVGEAAADLGVQAAARREVSRGVGDVGGDLQGESIAGMQTAVGVVQTACLDREVGVRCNRSAVRVVQRVLDNDLRFRMTAVQQLAFGVVDAGGVQQQRVAGFDGTRTVVERIANVQRYGGSGQFSRHIAQLLCNGRLQVTHGGHAAVGVVRRSGIEPQVAVRADASTSVIDRLSVDDENTVPGVRHGAFLVLEFGDVDRGVARGQMDRA</sequence>
<dbReference type="AlphaFoldDB" id="A0A5E4X5G3"/>
<reference evidence="1 2" key="1">
    <citation type="submission" date="2019-08" db="EMBL/GenBank/DDBJ databases">
        <authorList>
            <person name="Peeters C."/>
        </authorList>
    </citation>
    <scope>NUCLEOTIDE SEQUENCE [LARGE SCALE GENOMIC DNA]</scope>
    <source>
        <strain evidence="1 2">LMG 31113</strain>
    </source>
</reference>
<dbReference type="Proteomes" id="UP000382577">
    <property type="component" value="Unassembled WGS sequence"/>
</dbReference>